<proteinExistence type="predicted"/>
<evidence type="ECO:0000313" key="3">
    <source>
        <dbReference type="Proteomes" id="UP000639772"/>
    </source>
</evidence>
<accession>A0A835QR55</accession>
<feature type="compositionally biased region" description="Low complexity" evidence="1">
    <location>
        <begin position="86"/>
        <end position="98"/>
    </location>
</feature>
<reference evidence="2 3" key="1">
    <citation type="journal article" date="2020" name="Nat. Food">
        <title>A phased Vanilla planifolia genome enables genetic improvement of flavour and production.</title>
        <authorList>
            <person name="Hasing T."/>
            <person name="Tang H."/>
            <person name="Brym M."/>
            <person name="Khazi F."/>
            <person name="Huang T."/>
            <person name="Chambers A.H."/>
        </authorList>
    </citation>
    <scope>NUCLEOTIDE SEQUENCE [LARGE SCALE GENOMIC DNA]</scope>
    <source>
        <tissue evidence="2">Leaf</tissue>
    </source>
</reference>
<evidence type="ECO:0000256" key="1">
    <source>
        <dbReference type="SAM" id="MobiDB-lite"/>
    </source>
</evidence>
<comment type="caution">
    <text evidence="2">The sequence shown here is derived from an EMBL/GenBank/DDBJ whole genome shotgun (WGS) entry which is preliminary data.</text>
</comment>
<dbReference type="AlphaFoldDB" id="A0A835QR55"/>
<gene>
    <name evidence="2" type="ORF">HPP92_012804</name>
</gene>
<dbReference type="Proteomes" id="UP000639772">
    <property type="component" value="Chromosome 6"/>
</dbReference>
<evidence type="ECO:0000313" key="2">
    <source>
        <dbReference type="EMBL" id="KAG0478085.1"/>
    </source>
</evidence>
<protein>
    <submittedName>
        <fullName evidence="2">Uncharacterized protein</fullName>
    </submittedName>
</protein>
<organism evidence="2 3">
    <name type="scientific">Vanilla planifolia</name>
    <name type="common">Vanilla</name>
    <dbReference type="NCBI Taxonomy" id="51239"/>
    <lineage>
        <taxon>Eukaryota</taxon>
        <taxon>Viridiplantae</taxon>
        <taxon>Streptophyta</taxon>
        <taxon>Embryophyta</taxon>
        <taxon>Tracheophyta</taxon>
        <taxon>Spermatophyta</taxon>
        <taxon>Magnoliopsida</taxon>
        <taxon>Liliopsida</taxon>
        <taxon>Asparagales</taxon>
        <taxon>Orchidaceae</taxon>
        <taxon>Vanilloideae</taxon>
        <taxon>Vanilleae</taxon>
        <taxon>Vanilla</taxon>
    </lineage>
</organism>
<feature type="region of interest" description="Disordered" evidence="1">
    <location>
        <begin position="1"/>
        <end position="99"/>
    </location>
</feature>
<name>A0A835QR55_VANPL</name>
<dbReference type="EMBL" id="JADCNM010000006">
    <property type="protein sequence ID" value="KAG0478085.1"/>
    <property type="molecule type" value="Genomic_DNA"/>
</dbReference>
<sequence>MMTATRRDKRRYHVIAKSQPARAWPPFHPAHGGAGSDEPAGRTSPAASSQPWRPRRMPPAARPLGAWLLPDTPPSLDRPQTREHIASTSSSDATGATTLQPAAPLRRVQTIHTDHALITITAAGERINHSADSGRAIWQKRSLVDEPRYLTGSPGFLSARLHQRHLHTINGTATETVSSAREHRPHGLIEVIDDHHCTTPAINTMPKSPS</sequence>